<comment type="similarity">
    <text evidence="1">Belongs to the LysR transcriptional regulatory family.</text>
</comment>
<dbReference type="PANTHER" id="PTHR30537">
    <property type="entry name" value="HTH-TYPE TRANSCRIPTIONAL REGULATOR"/>
    <property type="match status" value="1"/>
</dbReference>
<dbReference type="Pfam" id="PF00126">
    <property type="entry name" value="HTH_1"/>
    <property type="match status" value="1"/>
</dbReference>
<evidence type="ECO:0000259" key="5">
    <source>
        <dbReference type="PROSITE" id="PS50931"/>
    </source>
</evidence>
<dbReference type="PROSITE" id="PS50931">
    <property type="entry name" value="HTH_LYSR"/>
    <property type="match status" value="1"/>
</dbReference>
<keyword evidence="4" id="KW-0804">Transcription</keyword>
<dbReference type="InterPro" id="IPR036390">
    <property type="entry name" value="WH_DNA-bd_sf"/>
</dbReference>
<keyword evidence="7" id="KW-1185">Reference proteome</keyword>
<accession>A0ABS2KEX1</accession>
<feature type="domain" description="HTH lysR-type" evidence="5">
    <location>
        <begin position="4"/>
        <end position="61"/>
    </location>
</feature>
<dbReference type="InterPro" id="IPR000847">
    <property type="entry name" value="LysR_HTH_N"/>
</dbReference>
<evidence type="ECO:0000313" key="6">
    <source>
        <dbReference type="EMBL" id="MBM7129629.1"/>
    </source>
</evidence>
<evidence type="ECO:0000256" key="3">
    <source>
        <dbReference type="ARBA" id="ARBA00023125"/>
    </source>
</evidence>
<dbReference type="InterPro" id="IPR005119">
    <property type="entry name" value="LysR_subst-bd"/>
</dbReference>
<evidence type="ECO:0000256" key="2">
    <source>
        <dbReference type="ARBA" id="ARBA00023015"/>
    </source>
</evidence>
<name>A0ABS2KEX1_9GAMM</name>
<dbReference type="CDD" id="cd08474">
    <property type="entry name" value="PBP2_CrgA_like_5"/>
    <property type="match status" value="1"/>
</dbReference>
<comment type="caution">
    <text evidence="6">The sequence shown here is derived from an EMBL/GenBank/DDBJ whole genome shotgun (WGS) entry which is preliminary data.</text>
</comment>
<protein>
    <submittedName>
        <fullName evidence="6">LysR family transcriptional regulator</fullName>
    </submittedName>
</protein>
<keyword evidence="2" id="KW-0805">Transcription regulation</keyword>
<dbReference type="PANTHER" id="PTHR30537:SF1">
    <property type="entry name" value="HTH-TYPE TRANSCRIPTIONAL REGULATOR PGRR"/>
    <property type="match status" value="1"/>
</dbReference>
<dbReference type="Proteomes" id="UP001430193">
    <property type="component" value="Unassembled WGS sequence"/>
</dbReference>
<dbReference type="PRINTS" id="PR00039">
    <property type="entry name" value="HTHLYSR"/>
</dbReference>
<dbReference type="Gene3D" id="1.10.10.10">
    <property type="entry name" value="Winged helix-like DNA-binding domain superfamily/Winged helix DNA-binding domain"/>
    <property type="match status" value="1"/>
</dbReference>
<dbReference type="SUPFAM" id="SSF53850">
    <property type="entry name" value="Periplasmic binding protein-like II"/>
    <property type="match status" value="1"/>
</dbReference>
<evidence type="ECO:0000256" key="1">
    <source>
        <dbReference type="ARBA" id="ARBA00009437"/>
    </source>
</evidence>
<dbReference type="Pfam" id="PF03466">
    <property type="entry name" value="LysR_substrate"/>
    <property type="match status" value="1"/>
</dbReference>
<reference evidence="6" key="1">
    <citation type="submission" date="2020-10" db="EMBL/GenBank/DDBJ databases">
        <title>Phylogeny of dyella-like bacteria.</title>
        <authorList>
            <person name="Fu J."/>
        </authorList>
    </citation>
    <scope>NUCLEOTIDE SEQUENCE</scope>
    <source>
        <strain evidence="6">DHON07</strain>
    </source>
</reference>
<dbReference type="EMBL" id="JADIKF010000038">
    <property type="protein sequence ID" value="MBM7129629.1"/>
    <property type="molecule type" value="Genomic_DNA"/>
</dbReference>
<sequence length="297" mass="33214">MARRNLNDLLAFTAVARLRSFTRAAAELGVSQPALSQTVRNLEARLGVRLLTRSTRSVSLTDAGERLLDSIGGRLDEIERELDALSALRDKPAGTVRITTGEHALATILWPKLRPLLRKYPDIQVEFDVSYSLKDIVAERFDAGVRMGEQIEKDMIAVPIGPRMRMAAVAAPAYFAQRSRPKKPQELAEHRCINLRLPTYGGWYAWEFARHGRDVHVRVHGQLAFSTAPHVLSAALDGFGVAYVPEDMVLAHIKAGRLVRVLEDWCPPFPGYHLYYPSRRQHSPAFALLVDALRYGA</sequence>
<evidence type="ECO:0000256" key="4">
    <source>
        <dbReference type="ARBA" id="ARBA00023163"/>
    </source>
</evidence>
<keyword evidence="3" id="KW-0238">DNA-binding</keyword>
<proteinExistence type="inferred from homology"/>
<evidence type="ECO:0000313" key="7">
    <source>
        <dbReference type="Proteomes" id="UP001430193"/>
    </source>
</evidence>
<dbReference type="RefSeq" id="WP_204631245.1">
    <property type="nucleotide sequence ID" value="NZ_BSOC01000003.1"/>
</dbReference>
<organism evidence="6 7">
    <name type="scientific">Dyella mobilis</name>
    <dbReference type="NCBI Taxonomy" id="1849582"/>
    <lineage>
        <taxon>Bacteria</taxon>
        <taxon>Pseudomonadati</taxon>
        <taxon>Pseudomonadota</taxon>
        <taxon>Gammaproteobacteria</taxon>
        <taxon>Lysobacterales</taxon>
        <taxon>Rhodanobacteraceae</taxon>
        <taxon>Dyella</taxon>
    </lineage>
</organism>
<dbReference type="SUPFAM" id="SSF46785">
    <property type="entry name" value="Winged helix' DNA-binding domain"/>
    <property type="match status" value="1"/>
</dbReference>
<gene>
    <name evidence="6" type="ORF">ISS99_08840</name>
</gene>
<dbReference type="InterPro" id="IPR058163">
    <property type="entry name" value="LysR-type_TF_proteobact-type"/>
</dbReference>
<dbReference type="InterPro" id="IPR036388">
    <property type="entry name" value="WH-like_DNA-bd_sf"/>
</dbReference>
<dbReference type="Gene3D" id="3.40.190.290">
    <property type="match status" value="1"/>
</dbReference>